<dbReference type="PROSITE" id="PS50893">
    <property type="entry name" value="ABC_TRANSPORTER_2"/>
    <property type="match status" value="1"/>
</dbReference>
<gene>
    <name evidence="6" type="ORF">HW270_02740</name>
</gene>
<evidence type="ECO:0000256" key="2">
    <source>
        <dbReference type="ARBA" id="ARBA00022448"/>
    </source>
</evidence>
<dbReference type="EMBL" id="JABXYR010000001">
    <property type="protein sequence ID" value="NWO22997.1"/>
    <property type="molecule type" value="Genomic_DNA"/>
</dbReference>
<dbReference type="SUPFAM" id="SSF52540">
    <property type="entry name" value="P-loop containing nucleoside triphosphate hydrolases"/>
    <property type="match status" value="1"/>
</dbReference>
<protein>
    <submittedName>
        <fullName evidence="6">ABC transporter ATP-binding protein</fullName>
    </submittedName>
</protein>
<dbReference type="InterPro" id="IPR003593">
    <property type="entry name" value="AAA+_ATPase"/>
</dbReference>
<evidence type="ECO:0000259" key="5">
    <source>
        <dbReference type="PROSITE" id="PS50893"/>
    </source>
</evidence>
<organism evidence="6 7">
    <name type="scientific">Mogibacterium timidum</name>
    <dbReference type="NCBI Taxonomy" id="35519"/>
    <lineage>
        <taxon>Bacteria</taxon>
        <taxon>Bacillati</taxon>
        <taxon>Bacillota</taxon>
        <taxon>Clostridia</taxon>
        <taxon>Peptostreptococcales</taxon>
        <taxon>Anaerovoracaceae</taxon>
        <taxon>Mogibacterium</taxon>
    </lineage>
</organism>
<name>A0A7Y8VR46_9FIRM</name>
<evidence type="ECO:0000256" key="1">
    <source>
        <dbReference type="ARBA" id="ARBA00005417"/>
    </source>
</evidence>
<reference evidence="6 7" key="1">
    <citation type="submission" date="2020-06" db="EMBL/GenBank/DDBJ databases">
        <title>Mogibacterium timidum strain W9173 genomic sequence.</title>
        <authorList>
            <person name="Wade W.G."/>
            <person name="Johnston C.D."/>
            <person name="Chen T."/>
            <person name="Dewhirst F.E."/>
        </authorList>
    </citation>
    <scope>NUCLEOTIDE SEQUENCE [LARGE SCALE GENOMIC DNA]</scope>
    <source>
        <strain evidence="6 7">W9173</strain>
    </source>
</reference>
<feature type="domain" description="ABC transporter" evidence="5">
    <location>
        <begin position="3"/>
        <end position="231"/>
    </location>
</feature>
<keyword evidence="4 6" id="KW-0067">ATP-binding</keyword>
<dbReference type="GO" id="GO:0005524">
    <property type="term" value="F:ATP binding"/>
    <property type="evidence" value="ECO:0007669"/>
    <property type="project" value="UniProtKB-KW"/>
</dbReference>
<accession>A0A7Y8VR46</accession>
<keyword evidence="2" id="KW-0813">Transport</keyword>
<dbReference type="GO" id="GO:0016887">
    <property type="term" value="F:ATP hydrolysis activity"/>
    <property type="evidence" value="ECO:0007669"/>
    <property type="project" value="InterPro"/>
</dbReference>
<dbReference type="InterPro" id="IPR003439">
    <property type="entry name" value="ABC_transporter-like_ATP-bd"/>
</dbReference>
<dbReference type="PANTHER" id="PTHR43335">
    <property type="entry name" value="ABC TRANSPORTER, ATP-BINDING PROTEIN"/>
    <property type="match status" value="1"/>
</dbReference>
<dbReference type="SMART" id="SM00382">
    <property type="entry name" value="AAA"/>
    <property type="match status" value="1"/>
</dbReference>
<comment type="similarity">
    <text evidence="1">Belongs to the ABC transporter superfamily.</text>
</comment>
<dbReference type="AlphaFoldDB" id="A0A7Y8VR46"/>
<sequence>MDLILDRVRKSFRDAVVVDDVSIRMQSGLYGLLGSNGAGKTTLMRMICTILKPTEGAIYYEGADVFEMNEKYRDILGYLPQEFGFYPELTVKDYLKYISALKGLRQAISKKRIDELLELTGMQKDSSKKMKELSGGMKRRVGIAQSLLNDPKILVLDEPTAGLDPMERIRFRNLIGQLSNDRIVLLSIHIVSDIEAIAKEVFVMKEGRIIDQGTIGELCRKLPCKVWIYREKTEEAESFVSRFVNPIGAIKTDGEYTQARILAEERPGENAICVDTTLEDVFLYHFGEIGGDSND</sequence>
<evidence type="ECO:0000313" key="6">
    <source>
        <dbReference type="EMBL" id="NWO22997.1"/>
    </source>
</evidence>
<dbReference type="Gene3D" id="3.40.50.300">
    <property type="entry name" value="P-loop containing nucleotide triphosphate hydrolases"/>
    <property type="match status" value="1"/>
</dbReference>
<evidence type="ECO:0000313" key="7">
    <source>
        <dbReference type="Proteomes" id="UP000526307"/>
    </source>
</evidence>
<dbReference type="PROSITE" id="PS00211">
    <property type="entry name" value="ABC_TRANSPORTER_1"/>
    <property type="match status" value="1"/>
</dbReference>
<dbReference type="Proteomes" id="UP000526307">
    <property type="component" value="Unassembled WGS sequence"/>
</dbReference>
<evidence type="ECO:0000256" key="4">
    <source>
        <dbReference type="ARBA" id="ARBA00022840"/>
    </source>
</evidence>
<dbReference type="CDD" id="cd03264">
    <property type="entry name" value="ABC_drug_resistance_like"/>
    <property type="match status" value="1"/>
</dbReference>
<keyword evidence="3" id="KW-0547">Nucleotide-binding</keyword>
<keyword evidence="7" id="KW-1185">Reference proteome</keyword>
<proteinExistence type="inferred from homology"/>
<dbReference type="PANTHER" id="PTHR43335:SF2">
    <property type="entry name" value="ABC TRANSPORTER, ATP-BINDING PROTEIN"/>
    <property type="match status" value="1"/>
</dbReference>
<evidence type="ECO:0000256" key="3">
    <source>
        <dbReference type="ARBA" id="ARBA00022741"/>
    </source>
</evidence>
<dbReference type="InterPro" id="IPR027417">
    <property type="entry name" value="P-loop_NTPase"/>
</dbReference>
<dbReference type="InterPro" id="IPR017871">
    <property type="entry name" value="ABC_transporter-like_CS"/>
</dbReference>
<dbReference type="RefSeq" id="WP_178978234.1">
    <property type="nucleotide sequence ID" value="NZ_JABXYR010000001.1"/>
</dbReference>
<comment type="caution">
    <text evidence="6">The sequence shown here is derived from an EMBL/GenBank/DDBJ whole genome shotgun (WGS) entry which is preliminary data.</text>
</comment>
<dbReference type="Pfam" id="PF00005">
    <property type="entry name" value="ABC_tran"/>
    <property type="match status" value="1"/>
</dbReference>